<dbReference type="AlphaFoldDB" id="A0A1H1NA53"/>
<keyword evidence="3" id="KW-1185">Reference proteome</keyword>
<feature type="transmembrane region" description="Helical" evidence="1">
    <location>
        <begin position="24"/>
        <end position="45"/>
    </location>
</feature>
<evidence type="ECO:0000313" key="3">
    <source>
        <dbReference type="Proteomes" id="UP000182814"/>
    </source>
</evidence>
<gene>
    <name evidence="2" type="ORF">SAMN04490191_0368</name>
</gene>
<keyword evidence="1" id="KW-0812">Transmembrane</keyword>
<dbReference type="EMBL" id="LT629746">
    <property type="protein sequence ID" value="SDR95844.1"/>
    <property type="molecule type" value="Genomic_DNA"/>
</dbReference>
<proteinExistence type="predicted"/>
<name>A0A1H1NA53_9PSED</name>
<keyword evidence="1" id="KW-1133">Transmembrane helix</keyword>
<dbReference type="RefSeq" id="WP_231983806.1">
    <property type="nucleotide sequence ID" value="NZ_JYLB01000005.1"/>
</dbReference>
<dbReference type="Proteomes" id="UP000182814">
    <property type="component" value="Chromosome I"/>
</dbReference>
<keyword evidence="1" id="KW-0472">Membrane</keyword>
<organism evidence="2 3">
    <name type="scientific">Pseudomonas lini</name>
    <dbReference type="NCBI Taxonomy" id="163011"/>
    <lineage>
        <taxon>Bacteria</taxon>
        <taxon>Pseudomonadati</taxon>
        <taxon>Pseudomonadota</taxon>
        <taxon>Gammaproteobacteria</taxon>
        <taxon>Pseudomonadales</taxon>
        <taxon>Pseudomonadaceae</taxon>
        <taxon>Pseudomonas</taxon>
    </lineage>
</organism>
<evidence type="ECO:0000313" key="2">
    <source>
        <dbReference type="EMBL" id="SDR95844.1"/>
    </source>
</evidence>
<sequence length="167" mass="18350">MIVPPSPPGVSVEENIAVGLHKTAYTIVTSCLLAVCLVYIGWTWLMSSSTPVLTDVVLKLPLGENGFIYGVKDDRGGATVPFSYRYYAYRELTSDEQIASELKTAGPFLVTRDPAVKVDVQGSVINVSTNQEVYEYHSSTLFRHTNSTHYTPVTINLCNHSSDQSTK</sequence>
<reference evidence="3" key="1">
    <citation type="submission" date="2016-10" db="EMBL/GenBank/DDBJ databases">
        <authorList>
            <person name="Varghese N."/>
            <person name="Submissions S."/>
        </authorList>
    </citation>
    <scope>NUCLEOTIDE SEQUENCE [LARGE SCALE GENOMIC DNA]</scope>
    <source>
        <strain evidence="3">BS3782</strain>
    </source>
</reference>
<accession>A0A1H1NA53</accession>
<evidence type="ECO:0000256" key="1">
    <source>
        <dbReference type="SAM" id="Phobius"/>
    </source>
</evidence>
<protein>
    <submittedName>
        <fullName evidence="2">Uncharacterized protein</fullName>
    </submittedName>
</protein>